<proteinExistence type="inferred from homology"/>
<evidence type="ECO:0000256" key="1">
    <source>
        <dbReference type="ARBA" id="ARBA00001922"/>
    </source>
</evidence>
<keyword evidence="10" id="KW-1185">Reference proteome</keyword>
<gene>
    <name evidence="9" type="ORF">B1813_17180</name>
</gene>
<evidence type="ECO:0000256" key="2">
    <source>
        <dbReference type="ARBA" id="ARBA00008465"/>
    </source>
</evidence>
<evidence type="ECO:0000313" key="10">
    <source>
        <dbReference type="Proteomes" id="UP000192591"/>
    </source>
</evidence>
<keyword evidence="4" id="KW-0846">Cobalamin</keyword>
<dbReference type="SUPFAM" id="SSF52242">
    <property type="entry name" value="Cobalamin (vitamin B12)-binding domain"/>
    <property type="match status" value="1"/>
</dbReference>
<evidence type="ECO:0000313" key="9">
    <source>
        <dbReference type="EMBL" id="OQO90177.1"/>
    </source>
</evidence>
<dbReference type="PANTHER" id="PTHR48101">
    <property type="entry name" value="METHYLMALONYL-COA MUTASE, MITOCHONDRIAL-RELATED"/>
    <property type="match status" value="1"/>
</dbReference>
<dbReference type="GO" id="GO:0031419">
    <property type="term" value="F:cobalamin binding"/>
    <property type="evidence" value="ECO:0007669"/>
    <property type="project" value="UniProtKB-KW"/>
</dbReference>
<comment type="subunit">
    <text evidence="3">Heterodimer of an alpha and a beta chain.</text>
</comment>
<dbReference type="PANTHER" id="PTHR48101:SF4">
    <property type="entry name" value="METHYLMALONYL-COA MUTASE, MITOCHONDRIAL"/>
    <property type="match status" value="1"/>
</dbReference>
<evidence type="ECO:0000256" key="4">
    <source>
        <dbReference type="ARBA" id="ARBA00022628"/>
    </source>
</evidence>
<dbReference type="GO" id="GO:0046872">
    <property type="term" value="F:metal ion binding"/>
    <property type="evidence" value="ECO:0007669"/>
    <property type="project" value="InterPro"/>
</dbReference>
<evidence type="ECO:0000256" key="6">
    <source>
        <dbReference type="ARBA" id="ARBA00023285"/>
    </source>
</evidence>
<reference evidence="9 10" key="1">
    <citation type="submission" date="2017-02" db="EMBL/GenBank/DDBJ databases">
        <title>Draft genome of Saccharomonospora sp. 154.</title>
        <authorList>
            <person name="Alonso-Carmona G.S."/>
            <person name="De La Haba R."/>
            <person name="Vera-Gargallo B."/>
            <person name="Sandoval-Trujillo A.H."/>
            <person name="Ramirez-Duran N."/>
            <person name="Ventosa A."/>
        </authorList>
    </citation>
    <scope>NUCLEOTIDE SEQUENCE [LARGE SCALE GENOMIC DNA]</scope>
    <source>
        <strain evidence="9 10">LRS4.154</strain>
    </source>
</reference>
<sequence length="647" mass="66425">MSNGAEPATAVDADTGPALGAEFDTPDRQDWERLVDRVLERTGRGRDSLVTTTDDGIHLHPLYTADDTDDGTGPPTGVPGLPPFVRGARPDGAVLAGWDVRARHDGRDPGAVNEAVLADLDGGVTSLWLRLGEDGLPVSALGEALREVRLDLAPVVLDAGADYEAAGRALLAAHRAQGVPDTEVAGNLGADPIGLRARAGGDGKTGDVAAAAALTAELARRHPRLATLVADGLPYHGAGGSDAQEIGAAVATAVAYLRALADAGLDVADAAARIEFRLAATTDQFGTIAKFRAARRVWARVTEASGAPEAAMRQHAVTSPAMLTRRDPEVNLLRTTVACFAAGTGGADAVTVLPFDSALGDLGQPDRFSRRLARNTQAILLEESRLAAVIDPAGGSWYVEARTDALAHAAWDEFTAIERAGGIEAELESGALAGRLAHTRRARAHRIATRQDVITGVSEYPNLAEPPSSRPHPPEQATAGGLPTVRYAEDFERLRDRSDAHLARHGSRPAVFLATLGPLAQHTARTGFATNLFQAGGIEPVEPVEPGGAGGAGGARGAEATTAELVDAFTASGTTVACLCGSDTAYAESADEVASALRDAGATSVLLAGRPGTAGSSDSTAVTGHVYTGCDALAVLTGILDTLGVAP</sequence>
<comment type="cofactor">
    <cofactor evidence="1">
        <name>adenosylcob(III)alamin</name>
        <dbReference type="ChEBI" id="CHEBI:18408"/>
    </cofactor>
</comment>
<evidence type="ECO:0000259" key="8">
    <source>
        <dbReference type="Pfam" id="PF01642"/>
    </source>
</evidence>
<dbReference type="Gene3D" id="3.40.50.280">
    <property type="entry name" value="Cobalamin-binding domain"/>
    <property type="match status" value="1"/>
</dbReference>
<dbReference type="GO" id="GO:0005737">
    <property type="term" value="C:cytoplasm"/>
    <property type="evidence" value="ECO:0007669"/>
    <property type="project" value="TreeGrafter"/>
</dbReference>
<protein>
    <submittedName>
        <fullName evidence="9">Methylmalonyl-CoA mutase</fullName>
    </submittedName>
</protein>
<accession>A0A1V8ZZ30</accession>
<dbReference type="CDD" id="cd03677">
    <property type="entry name" value="MM_CoA_mutase_beta"/>
    <property type="match status" value="1"/>
</dbReference>
<evidence type="ECO:0000256" key="3">
    <source>
        <dbReference type="ARBA" id="ARBA00011870"/>
    </source>
</evidence>
<dbReference type="SUPFAM" id="SSF51703">
    <property type="entry name" value="Cobalamin (vitamin B12)-dependent enzymes"/>
    <property type="match status" value="1"/>
</dbReference>
<feature type="region of interest" description="Disordered" evidence="7">
    <location>
        <begin position="1"/>
        <end position="27"/>
    </location>
</feature>
<comment type="similarity">
    <text evidence="2">Belongs to the methylmalonyl-CoA mutase family.</text>
</comment>
<dbReference type="InterPro" id="IPR036724">
    <property type="entry name" value="Cobalamin-bd_sf"/>
</dbReference>
<evidence type="ECO:0000256" key="5">
    <source>
        <dbReference type="ARBA" id="ARBA00023235"/>
    </source>
</evidence>
<dbReference type="Proteomes" id="UP000192591">
    <property type="component" value="Unassembled WGS sequence"/>
</dbReference>
<feature type="region of interest" description="Disordered" evidence="7">
    <location>
        <begin position="459"/>
        <end position="481"/>
    </location>
</feature>
<evidence type="ECO:0000256" key="7">
    <source>
        <dbReference type="SAM" id="MobiDB-lite"/>
    </source>
</evidence>
<dbReference type="STRING" id="1962155.B1813_17180"/>
<dbReference type="Gene3D" id="3.20.20.240">
    <property type="entry name" value="Methylmalonyl-CoA mutase"/>
    <property type="match status" value="1"/>
</dbReference>
<feature type="domain" description="Methylmalonyl-CoA mutase alpha/beta chain catalytic" evidence="8">
    <location>
        <begin position="53"/>
        <end position="129"/>
    </location>
</feature>
<feature type="domain" description="Methylmalonyl-CoA mutase alpha/beta chain catalytic" evidence="8">
    <location>
        <begin position="142"/>
        <end position="467"/>
    </location>
</feature>
<keyword evidence="6" id="KW-0170">Cobalt</keyword>
<organism evidence="9 10">
    <name type="scientific">Saccharomonospora piscinae</name>
    <dbReference type="NCBI Taxonomy" id="687388"/>
    <lineage>
        <taxon>Bacteria</taxon>
        <taxon>Bacillati</taxon>
        <taxon>Actinomycetota</taxon>
        <taxon>Actinomycetes</taxon>
        <taxon>Pseudonocardiales</taxon>
        <taxon>Pseudonocardiaceae</taxon>
        <taxon>Saccharomonospora</taxon>
    </lineage>
</organism>
<dbReference type="InterPro" id="IPR006099">
    <property type="entry name" value="MeMalonylCoA_mutase_a/b_cat"/>
</dbReference>
<dbReference type="InterPro" id="IPR016176">
    <property type="entry name" value="Cbl-dep_enz_cat"/>
</dbReference>
<dbReference type="EMBL" id="MWIH01000007">
    <property type="protein sequence ID" value="OQO90177.1"/>
    <property type="molecule type" value="Genomic_DNA"/>
</dbReference>
<dbReference type="GO" id="GO:0004494">
    <property type="term" value="F:methylmalonyl-CoA mutase activity"/>
    <property type="evidence" value="ECO:0007669"/>
    <property type="project" value="UniProtKB-EC"/>
</dbReference>
<name>A0A1V8ZZ30_SACPI</name>
<dbReference type="AlphaFoldDB" id="A0A1V8ZZ30"/>
<dbReference type="RefSeq" id="WP_081193602.1">
    <property type="nucleotide sequence ID" value="NZ_MWIH01000007.1"/>
</dbReference>
<comment type="caution">
    <text evidence="9">The sequence shown here is derived from an EMBL/GenBank/DDBJ whole genome shotgun (WGS) entry which is preliminary data.</text>
</comment>
<dbReference type="GO" id="GO:0019678">
    <property type="term" value="P:propionate metabolic process, methylmalonyl pathway"/>
    <property type="evidence" value="ECO:0007669"/>
    <property type="project" value="TreeGrafter"/>
</dbReference>
<dbReference type="Pfam" id="PF01642">
    <property type="entry name" value="MM_CoA_mutase"/>
    <property type="match status" value="2"/>
</dbReference>
<keyword evidence="5" id="KW-0413">Isomerase</keyword>